<comment type="similarity">
    <text evidence="1 3 5">Belongs to the GrpE family.</text>
</comment>
<keyword evidence="8" id="KW-1185">Reference proteome</keyword>
<evidence type="ECO:0000256" key="3">
    <source>
        <dbReference type="HAMAP-Rule" id="MF_01151"/>
    </source>
</evidence>
<dbReference type="InterPro" id="IPR009012">
    <property type="entry name" value="GrpE_head"/>
</dbReference>
<dbReference type="PANTHER" id="PTHR21237">
    <property type="entry name" value="GRPE PROTEIN"/>
    <property type="match status" value="1"/>
</dbReference>
<dbReference type="Gene3D" id="3.90.20.20">
    <property type="match status" value="1"/>
</dbReference>
<comment type="subcellular location">
    <subcellularLocation>
        <location evidence="3">Cytoplasm</location>
    </subcellularLocation>
</comment>
<accession>A0ABV2QTH1</accession>
<organism evidence="7 8">
    <name type="scientific">Conyzicola nivalis</name>
    <dbReference type="NCBI Taxonomy" id="1477021"/>
    <lineage>
        <taxon>Bacteria</taxon>
        <taxon>Bacillati</taxon>
        <taxon>Actinomycetota</taxon>
        <taxon>Actinomycetes</taxon>
        <taxon>Micrococcales</taxon>
        <taxon>Microbacteriaceae</taxon>
        <taxon>Conyzicola</taxon>
    </lineage>
</organism>
<evidence type="ECO:0000256" key="1">
    <source>
        <dbReference type="ARBA" id="ARBA00009054"/>
    </source>
</evidence>
<dbReference type="HAMAP" id="MF_01151">
    <property type="entry name" value="GrpE"/>
    <property type="match status" value="1"/>
</dbReference>
<proteinExistence type="inferred from homology"/>
<keyword evidence="3" id="KW-0963">Cytoplasm</keyword>
<feature type="compositionally biased region" description="Acidic residues" evidence="6">
    <location>
        <begin position="41"/>
        <end position="57"/>
    </location>
</feature>
<dbReference type="PANTHER" id="PTHR21237:SF23">
    <property type="entry name" value="GRPE PROTEIN HOMOLOG, MITOCHONDRIAL"/>
    <property type="match status" value="1"/>
</dbReference>
<gene>
    <name evidence="3" type="primary">grpE</name>
    <name evidence="7" type="ORF">ABIE21_003391</name>
</gene>
<protein>
    <recommendedName>
        <fullName evidence="3 4">Protein GrpE</fullName>
    </recommendedName>
    <alternativeName>
        <fullName evidence="3">HSP-70 cofactor</fullName>
    </alternativeName>
</protein>
<feature type="region of interest" description="Disordered" evidence="6">
    <location>
        <begin position="1"/>
        <end position="57"/>
    </location>
</feature>
<dbReference type="RefSeq" id="WP_354026028.1">
    <property type="nucleotide sequence ID" value="NZ_JBEPSJ010000005.1"/>
</dbReference>
<dbReference type="Proteomes" id="UP001549257">
    <property type="component" value="Unassembled WGS sequence"/>
</dbReference>
<evidence type="ECO:0000256" key="2">
    <source>
        <dbReference type="ARBA" id="ARBA00023186"/>
    </source>
</evidence>
<evidence type="ECO:0000256" key="6">
    <source>
        <dbReference type="SAM" id="MobiDB-lite"/>
    </source>
</evidence>
<dbReference type="Gene3D" id="2.30.22.10">
    <property type="entry name" value="Head domain of nucleotide exchange factor GrpE"/>
    <property type="match status" value="1"/>
</dbReference>
<evidence type="ECO:0000256" key="4">
    <source>
        <dbReference type="RuleBase" id="RU000639"/>
    </source>
</evidence>
<evidence type="ECO:0000313" key="7">
    <source>
        <dbReference type="EMBL" id="MET4583860.1"/>
    </source>
</evidence>
<name>A0ABV2QTH1_9MICO</name>
<reference evidence="7 8" key="1">
    <citation type="submission" date="2024-06" db="EMBL/GenBank/DDBJ databases">
        <title>Sorghum-associated microbial communities from plants grown in Nebraska, USA.</title>
        <authorList>
            <person name="Schachtman D."/>
        </authorList>
    </citation>
    <scope>NUCLEOTIDE SEQUENCE [LARGE SCALE GENOMIC DNA]</scope>
    <source>
        <strain evidence="7 8">2857</strain>
    </source>
</reference>
<comment type="function">
    <text evidence="3 4">Participates actively in the response to hyperosmotic and heat shock by preventing the aggregation of stress-denatured proteins, in association with DnaK and GrpE. It is the nucleotide exchange factor for DnaK and may function as a thermosensor. Unfolded proteins bind initially to DnaJ; upon interaction with the DnaJ-bound protein, DnaK hydrolyzes its bound ATP, resulting in the formation of a stable complex. GrpE releases ADP from DnaK; ATP binding to DnaK triggers the release of the substrate protein, thus completing the reaction cycle. Several rounds of ATP-dependent interactions between DnaJ, DnaK and GrpE are required for fully efficient folding.</text>
</comment>
<evidence type="ECO:0000256" key="5">
    <source>
        <dbReference type="RuleBase" id="RU004478"/>
    </source>
</evidence>
<dbReference type="PROSITE" id="PS01071">
    <property type="entry name" value="GRPE"/>
    <property type="match status" value="1"/>
</dbReference>
<dbReference type="InterPro" id="IPR000740">
    <property type="entry name" value="GrpE"/>
</dbReference>
<feature type="compositionally biased region" description="Basic and acidic residues" evidence="6">
    <location>
        <begin position="1"/>
        <end position="23"/>
    </location>
</feature>
<dbReference type="CDD" id="cd00446">
    <property type="entry name" value="GrpE"/>
    <property type="match status" value="1"/>
</dbReference>
<dbReference type="SUPFAM" id="SSF58014">
    <property type="entry name" value="Coiled-coil domain of nucleotide exchange factor GrpE"/>
    <property type="match status" value="1"/>
</dbReference>
<keyword evidence="2 3" id="KW-0143">Chaperone</keyword>
<dbReference type="InterPro" id="IPR013805">
    <property type="entry name" value="GrpE_CC"/>
</dbReference>
<dbReference type="EMBL" id="JBEPSJ010000005">
    <property type="protein sequence ID" value="MET4583860.1"/>
    <property type="molecule type" value="Genomic_DNA"/>
</dbReference>
<sequence length="215" mass="23241">MSSDKKNPSTGSGRDRDDEKPEATEASGSPESAEQSTETADATDETIEATPEPDIDDVAVETETLSEEDAALLDLAAVDLVAEMRSDMLRAQAELVNFRTRVERDRVANRESVIAEVIRSLLPAIDDLTRAEKHGDLEGSPLELVAAKIRSTFERYGLRSVGEKGEVFDPHFHEAVVQLPTPGATEQTVADVIDPGYALGERLIRAAKVAVSVPE</sequence>
<comment type="caution">
    <text evidence="7">The sequence shown here is derived from an EMBL/GenBank/DDBJ whole genome shotgun (WGS) entry which is preliminary data.</text>
</comment>
<evidence type="ECO:0000313" key="8">
    <source>
        <dbReference type="Proteomes" id="UP001549257"/>
    </source>
</evidence>
<comment type="subunit">
    <text evidence="3">Homodimer.</text>
</comment>
<dbReference type="PRINTS" id="PR00773">
    <property type="entry name" value="GRPEPROTEIN"/>
</dbReference>
<dbReference type="SUPFAM" id="SSF51064">
    <property type="entry name" value="Head domain of nucleotide exchange factor GrpE"/>
    <property type="match status" value="1"/>
</dbReference>
<dbReference type="Pfam" id="PF01025">
    <property type="entry name" value="GrpE"/>
    <property type="match status" value="1"/>
</dbReference>
<keyword evidence="3 4" id="KW-0346">Stress response</keyword>
<feature type="compositionally biased region" description="Low complexity" evidence="6">
    <location>
        <begin position="31"/>
        <end position="40"/>
    </location>
</feature>